<accession>A0A059F223</accession>
<proteinExistence type="inferred from homology"/>
<evidence type="ECO:0000259" key="9">
    <source>
        <dbReference type="Pfam" id="PF05236"/>
    </source>
</evidence>
<keyword evidence="6" id="KW-0539">Nucleus</keyword>
<keyword evidence="11" id="KW-1185">Reference proteome</keyword>
<name>A0A059F223_9MICR</name>
<evidence type="ECO:0000256" key="1">
    <source>
        <dbReference type="ARBA" id="ARBA00004123"/>
    </source>
</evidence>
<comment type="similarity">
    <text evidence="2">Belongs to the TAF4 family.</text>
</comment>
<dbReference type="GO" id="GO:0006352">
    <property type="term" value="P:DNA-templated transcription initiation"/>
    <property type="evidence" value="ECO:0007669"/>
    <property type="project" value="InterPro"/>
</dbReference>
<dbReference type="Pfam" id="PF05236">
    <property type="entry name" value="TAF4"/>
    <property type="match status" value="1"/>
</dbReference>
<protein>
    <recommendedName>
        <fullName evidence="3">Transcription initiation factor TFIID subunit 4</fullName>
    </recommendedName>
    <alternativeName>
        <fullName evidence="8">TBP-associated factor 4</fullName>
    </alternativeName>
</protein>
<feature type="non-terminal residue" evidence="10">
    <location>
        <position position="1"/>
    </location>
</feature>
<feature type="domain" description="Transcription initiation factor TFIID component TAF4 C-terminal" evidence="9">
    <location>
        <begin position="73"/>
        <end position="303"/>
    </location>
</feature>
<reference evidence="10 11" key="2">
    <citation type="submission" date="2014-03" db="EMBL/GenBank/DDBJ databases">
        <title>The Genome Sequence of Anncaliia algerae insect isolate PRA339.</title>
        <authorList>
            <consortium name="The Broad Institute Genome Sequencing Platform"/>
            <consortium name="The Broad Institute Genome Sequencing Center for Infectious Disease"/>
            <person name="Cuomo C."/>
            <person name="Becnel J."/>
            <person name="Sanscrainte N."/>
            <person name="Walker B."/>
            <person name="Young S.K."/>
            <person name="Zeng Q."/>
            <person name="Gargeya S."/>
            <person name="Fitzgerald M."/>
            <person name="Haas B."/>
            <person name="Abouelleil A."/>
            <person name="Alvarado L."/>
            <person name="Arachchi H.M."/>
            <person name="Berlin A.M."/>
            <person name="Chapman S.B."/>
            <person name="Dewar J."/>
            <person name="Goldberg J."/>
            <person name="Griggs A."/>
            <person name="Gujja S."/>
            <person name="Hansen M."/>
            <person name="Howarth C."/>
            <person name="Imamovic A."/>
            <person name="Larimer J."/>
            <person name="McCowan C."/>
            <person name="Murphy C."/>
            <person name="Neiman D."/>
            <person name="Pearson M."/>
            <person name="Priest M."/>
            <person name="Roberts A."/>
            <person name="Saif S."/>
            <person name="Shea T."/>
            <person name="Sisk P."/>
            <person name="Sykes S."/>
            <person name="Wortman J."/>
            <person name="Nusbaum C."/>
            <person name="Birren B."/>
        </authorList>
    </citation>
    <scope>NUCLEOTIDE SEQUENCE [LARGE SCALE GENOMIC DNA]</scope>
    <source>
        <strain evidence="10 11">PRA339</strain>
    </source>
</reference>
<dbReference type="Proteomes" id="UP000030655">
    <property type="component" value="Unassembled WGS sequence"/>
</dbReference>
<evidence type="ECO:0000256" key="2">
    <source>
        <dbReference type="ARBA" id="ARBA00006178"/>
    </source>
</evidence>
<evidence type="ECO:0000256" key="7">
    <source>
        <dbReference type="ARBA" id="ARBA00025346"/>
    </source>
</evidence>
<dbReference type="STRING" id="1288291.A0A059F223"/>
<evidence type="ECO:0000256" key="4">
    <source>
        <dbReference type="ARBA" id="ARBA00023015"/>
    </source>
</evidence>
<dbReference type="InterPro" id="IPR007900">
    <property type="entry name" value="TAF4_C"/>
</dbReference>
<evidence type="ECO:0000256" key="3">
    <source>
        <dbReference type="ARBA" id="ARBA00017306"/>
    </source>
</evidence>
<dbReference type="HOGENOM" id="CLU_078328_0_0_1"/>
<evidence type="ECO:0000256" key="8">
    <source>
        <dbReference type="ARBA" id="ARBA00031747"/>
    </source>
</evidence>
<sequence length="310" mass="36944">MINLAFLEKLHPSKKNKIRLAYESLSNGSLTTASFLEICRLTLDTEEFSSLFYTNKSTTQNMYQQEEIKTEHLHDIMQYSGIDLKQEAENITKETEEYVSYSYDAVQDRENEISHFFNMHTLVDMCSKICKGKKIAVDSEVYYLLYLGIKRKILDLYDKMISACKMRVEEELQSYVIRIDNDIRRQLWVLEQEEKKEFEKLKIERFENDDKKKLKKSIEEREDLVIKKRMSNTIALQALGRQQKSWMDASDTEIVTDKDSQFKSLYSPFNEKDLEKKVNNKQITMEDYIFVMERDKRYAKSIATIQHYYK</sequence>
<evidence type="ECO:0000313" key="11">
    <source>
        <dbReference type="Proteomes" id="UP000030655"/>
    </source>
</evidence>
<comment type="subcellular location">
    <subcellularLocation>
        <location evidence="1">Nucleus</location>
    </subcellularLocation>
</comment>
<organism evidence="10 11">
    <name type="scientific">Anncaliia algerae PRA339</name>
    <dbReference type="NCBI Taxonomy" id="1288291"/>
    <lineage>
        <taxon>Eukaryota</taxon>
        <taxon>Fungi</taxon>
        <taxon>Fungi incertae sedis</taxon>
        <taxon>Microsporidia</taxon>
        <taxon>Tubulinosematoidea</taxon>
        <taxon>Tubulinosematidae</taxon>
        <taxon>Anncaliia</taxon>
    </lineage>
</organism>
<dbReference type="AlphaFoldDB" id="A0A059F223"/>
<evidence type="ECO:0000256" key="6">
    <source>
        <dbReference type="ARBA" id="ARBA00023242"/>
    </source>
</evidence>
<evidence type="ECO:0000313" key="10">
    <source>
        <dbReference type="EMBL" id="KCZ81142.1"/>
    </source>
</evidence>
<dbReference type="GO" id="GO:0005669">
    <property type="term" value="C:transcription factor TFIID complex"/>
    <property type="evidence" value="ECO:0007669"/>
    <property type="project" value="InterPro"/>
</dbReference>
<reference evidence="11" key="1">
    <citation type="submission" date="2013-02" db="EMBL/GenBank/DDBJ databases">
        <authorList>
            <consortium name="The Broad Institute Genome Sequencing Platform"/>
            <person name="Cuomo C."/>
            <person name="Becnel J."/>
            <person name="Sanscrainte N."/>
            <person name="Walker B."/>
            <person name="Young S.K."/>
            <person name="Zeng Q."/>
            <person name="Gargeya S."/>
            <person name="Fitzgerald M."/>
            <person name="Haas B."/>
            <person name="Abouelleil A."/>
            <person name="Alvarado L."/>
            <person name="Arachchi H.M."/>
            <person name="Berlin A.M."/>
            <person name="Chapman S.B."/>
            <person name="Dewar J."/>
            <person name="Goldberg J."/>
            <person name="Griggs A."/>
            <person name="Gujja S."/>
            <person name="Hansen M."/>
            <person name="Howarth C."/>
            <person name="Imamovic A."/>
            <person name="Larimer J."/>
            <person name="McCowan C."/>
            <person name="Murphy C."/>
            <person name="Neiman D."/>
            <person name="Pearson M."/>
            <person name="Priest M."/>
            <person name="Roberts A."/>
            <person name="Saif S."/>
            <person name="Shea T."/>
            <person name="Sisk P."/>
            <person name="Sykes S."/>
            <person name="Wortman J."/>
            <person name="Nusbaum C."/>
            <person name="Birren B."/>
        </authorList>
    </citation>
    <scope>NUCLEOTIDE SEQUENCE [LARGE SCALE GENOMIC DNA]</scope>
    <source>
        <strain evidence="11">PRA339</strain>
    </source>
</reference>
<keyword evidence="5" id="KW-0804">Transcription</keyword>
<dbReference type="OrthoDB" id="21060at2759"/>
<dbReference type="VEuPathDB" id="MicrosporidiaDB:H312_01434"/>
<gene>
    <name evidence="10" type="ORF">H312_01434</name>
</gene>
<dbReference type="EMBL" id="KK365149">
    <property type="protein sequence ID" value="KCZ81142.1"/>
    <property type="molecule type" value="Genomic_DNA"/>
</dbReference>
<evidence type="ECO:0000256" key="5">
    <source>
        <dbReference type="ARBA" id="ARBA00023163"/>
    </source>
</evidence>
<keyword evidence="4" id="KW-0805">Transcription regulation</keyword>
<comment type="function">
    <text evidence="7">Functions as a component of the DNA-binding general transcription factor complex TFIID. Binding of TFIID to a promoter (with or without TATA element) is the initial step in pre-initiation complex (PIC) formation. TFIID plays a key role in the regulation of gene expression by RNA polymerase II through different activities such as transcription activator interaction, core promoter recognition and selectivity, TFIIA and TFIIB interaction, chromatin modification (histone acetylation by TAF1), facilitation of DNA opening and initiation of transcription.</text>
</comment>